<comment type="caution">
    <text evidence="6">The sequence shown here is derived from an EMBL/GenBank/DDBJ whole genome shotgun (WGS) entry which is preliminary data.</text>
</comment>
<keyword evidence="3" id="KW-0964">Secreted</keyword>
<comment type="similarity">
    <text evidence="2">Belongs to the DIPK family.</text>
</comment>
<dbReference type="InterPro" id="IPR022049">
    <property type="entry name" value="FAM69_kinase_dom"/>
</dbReference>
<comment type="subcellular location">
    <subcellularLocation>
        <location evidence="1">Secreted</location>
    </subcellularLocation>
</comment>
<sequence>MTAQFSVDKLLELHKCPACYGTSACDYVRNVDITPNFYELVKKKVASNVMEDDNSLLTLCPSVQNIDILFHNVHITNKEPKSSAFYINLWTLVMINPEPLLLQILSAKEGWPVPKYLGSCGRVIVEEYVGLPIADYYNAPWIYRAKIALSLLNAVEMFTFKWKDFGFYLTDVSADNIAISSDGVAKFIDLENVIVVDINSVTKDKSTMFYEVQENMLEHDCLNCFSFSSVDICNHALSDHNYYAICQTLLSPTTSDTLIPGGFLHDVPRNISEQYQDLENLIEQCAVYEQSNNRINKGLRLKLLLNKIVQDNKIK</sequence>
<organism evidence="6 7">
    <name type="scientific">Odynerus spinipes</name>
    <dbReference type="NCBI Taxonomy" id="1348599"/>
    <lineage>
        <taxon>Eukaryota</taxon>
        <taxon>Metazoa</taxon>
        <taxon>Ecdysozoa</taxon>
        <taxon>Arthropoda</taxon>
        <taxon>Hexapoda</taxon>
        <taxon>Insecta</taxon>
        <taxon>Pterygota</taxon>
        <taxon>Neoptera</taxon>
        <taxon>Endopterygota</taxon>
        <taxon>Hymenoptera</taxon>
        <taxon>Apocrita</taxon>
        <taxon>Aculeata</taxon>
        <taxon>Vespoidea</taxon>
        <taxon>Vespidae</taxon>
        <taxon>Eumeninae</taxon>
        <taxon>Odynerus</taxon>
    </lineage>
</organism>
<dbReference type="InterPro" id="IPR020519">
    <property type="entry name" value="DIPK2A/B"/>
</dbReference>
<dbReference type="Pfam" id="PF12260">
    <property type="entry name" value="PIP49_C"/>
    <property type="match status" value="1"/>
</dbReference>
<protein>
    <recommendedName>
        <fullName evidence="5">FAM69 protein-kinase domain-containing protein</fullName>
    </recommendedName>
</protein>
<evidence type="ECO:0000256" key="4">
    <source>
        <dbReference type="ARBA" id="ARBA00022729"/>
    </source>
</evidence>
<dbReference type="AlphaFoldDB" id="A0AAD9VQN3"/>
<accession>A0AAD9VQN3</accession>
<keyword evidence="4" id="KW-0732">Signal</keyword>
<dbReference type="InterPro" id="IPR011009">
    <property type="entry name" value="Kinase-like_dom_sf"/>
</dbReference>
<evidence type="ECO:0000256" key="3">
    <source>
        <dbReference type="ARBA" id="ARBA00022525"/>
    </source>
</evidence>
<proteinExistence type="inferred from homology"/>
<name>A0AAD9VQN3_9HYME</name>
<dbReference type="EMBL" id="JAIFRP010000031">
    <property type="protein sequence ID" value="KAK2582512.1"/>
    <property type="molecule type" value="Genomic_DNA"/>
</dbReference>
<evidence type="ECO:0000256" key="1">
    <source>
        <dbReference type="ARBA" id="ARBA00004613"/>
    </source>
</evidence>
<evidence type="ECO:0000259" key="5">
    <source>
        <dbReference type="Pfam" id="PF12260"/>
    </source>
</evidence>
<gene>
    <name evidence="6" type="ORF">KPH14_004810</name>
</gene>
<evidence type="ECO:0000256" key="2">
    <source>
        <dbReference type="ARBA" id="ARBA00006338"/>
    </source>
</evidence>
<evidence type="ECO:0000313" key="7">
    <source>
        <dbReference type="Proteomes" id="UP001258017"/>
    </source>
</evidence>
<dbReference type="SUPFAM" id="SSF56112">
    <property type="entry name" value="Protein kinase-like (PK-like)"/>
    <property type="match status" value="1"/>
</dbReference>
<dbReference type="PANTHER" id="PTHR32073:SF7">
    <property type="entry name" value="GH11358P"/>
    <property type="match status" value="1"/>
</dbReference>
<feature type="domain" description="FAM69 protein-kinase" evidence="5">
    <location>
        <begin position="89"/>
        <end position="286"/>
    </location>
</feature>
<dbReference type="Proteomes" id="UP001258017">
    <property type="component" value="Unassembled WGS sequence"/>
</dbReference>
<reference evidence="6" key="1">
    <citation type="submission" date="2021-08" db="EMBL/GenBank/DDBJ databases">
        <authorList>
            <person name="Misof B."/>
            <person name="Oliver O."/>
            <person name="Podsiadlowski L."/>
            <person name="Donath A."/>
            <person name="Peters R."/>
            <person name="Mayer C."/>
            <person name="Rust J."/>
            <person name="Gunkel S."/>
            <person name="Lesny P."/>
            <person name="Martin S."/>
            <person name="Oeyen J.P."/>
            <person name="Petersen M."/>
            <person name="Panagiotis P."/>
            <person name="Wilbrandt J."/>
            <person name="Tanja T."/>
        </authorList>
    </citation>
    <scope>NUCLEOTIDE SEQUENCE</scope>
    <source>
        <strain evidence="6">GBR_01_08_01A</strain>
        <tissue evidence="6">Thorax + abdomen</tissue>
    </source>
</reference>
<dbReference type="GO" id="GO:0005576">
    <property type="term" value="C:extracellular region"/>
    <property type="evidence" value="ECO:0007669"/>
    <property type="project" value="UniProtKB-SubCell"/>
</dbReference>
<evidence type="ECO:0000313" key="6">
    <source>
        <dbReference type="EMBL" id="KAK2582512.1"/>
    </source>
</evidence>
<keyword evidence="7" id="KW-1185">Reference proteome</keyword>
<reference evidence="6" key="2">
    <citation type="journal article" date="2023" name="Commun. Biol.">
        <title>Intrasexual cuticular hydrocarbon dimorphism in a wasp sheds light on hydrocarbon biosynthesis genes in Hymenoptera.</title>
        <authorList>
            <person name="Moris V.C."/>
            <person name="Podsiadlowski L."/>
            <person name="Martin S."/>
            <person name="Oeyen J.P."/>
            <person name="Donath A."/>
            <person name="Petersen M."/>
            <person name="Wilbrandt J."/>
            <person name="Misof B."/>
            <person name="Liedtke D."/>
            <person name="Thamm M."/>
            <person name="Scheiner R."/>
            <person name="Schmitt T."/>
            <person name="Niehuis O."/>
        </authorList>
    </citation>
    <scope>NUCLEOTIDE SEQUENCE</scope>
    <source>
        <strain evidence="6">GBR_01_08_01A</strain>
    </source>
</reference>
<dbReference type="PANTHER" id="PTHR32073">
    <property type="entry name" value="GH11358P"/>
    <property type="match status" value="1"/>
</dbReference>